<feature type="chain" id="PRO_5038128849" description="EF-hand domain-containing protein" evidence="2">
    <location>
        <begin position="20"/>
        <end position="153"/>
    </location>
</feature>
<dbReference type="RefSeq" id="WP_189573020.1">
    <property type="nucleotide sequence ID" value="NZ_BMXI01000017.1"/>
</dbReference>
<dbReference type="EMBL" id="BMXI01000017">
    <property type="protein sequence ID" value="GHC64350.1"/>
    <property type="molecule type" value="Genomic_DNA"/>
</dbReference>
<evidence type="ECO:0000259" key="3">
    <source>
        <dbReference type="PROSITE" id="PS50222"/>
    </source>
</evidence>
<evidence type="ECO:0000256" key="2">
    <source>
        <dbReference type="SAM" id="SignalP"/>
    </source>
</evidence>
<dbReference type="PROSITE" id="PS50222">
    <property type="entry name" value="EF_HAND_2"/>
    <property type="match status" value="1"/>
</dbReference>
<reference evidence="4" key="2">
    <citation type="submission" date="2020-09" db="EMBL/GenBank/DDBJ databases">
        <authorList>
            <person name="Sun Q."/>
            <person name="Kim S."/>
        </authorList>
    </citation>
    <scope>NUCLEOTIDE SEQUENCE</scope>
    <source>
        <strain evidence="4">KCTC 12988</strain>
    </source>
</reference>
<feature type="compositionally biased region" description="Basic and acidic residues" evidence="1">
    <location>
        <begin position="115"/>
        <end position="143"/>
    </location>
</feature>
<dbReference type="AlphaFoldDB" id="A0A918WNY1"/>
<gene>
    <name evidence="4" type="ORF">GCM10007100_35080</name>
</gene>
<dbReference type="Pfam" id="PF13202">
    <property type="entry name" value="EF-hand_5"/>
    <property type="match status" value="1"/>
</dbReference>
<evidence type="ECO:0000256" key="1">
    <source>
        <dbReference type="SAM" id="MobiDB-lite"/>
    </source>
</evidence>
<dbReference type="Proteomes" id="UP000644507">
    <property type="component" value="Unassembled WGS sequence"/>
</dbReference>
<dbReference type="Gene3D" id="1.10.238.10">
    <property type="entry name" value="EF-hand"/>
    <property type="match status" value="2"/>
</dbReference>
<name>A0A918WNY1_9BACT</name>
<evidence type="ECO:0000313" key="5">
    <source>
        <dbReference type="Proteomes" id="UP000644507"/>
    </source>
</evidence>
<keyword evidence="2" id="KW-0732">Signal</keyword>
<evidence type="ECO:0000313" key="4">
    <source>
        <dbReference type="EMBL" id="GHC64350.1"/>
    </source>
</evidence>
<dbReference type="SMART" id="SM00054">
    <property type="entry name" value="EFh"/>
    <property type="match status" value="2"/>
</dbReference>
<keyword evidence="5" id="KW-1185">Reference proteome</keyword>
<feature type="signal peptide" evidence="2">
    <location>
        <begin position="1"/>
        <end position="19"/>
    </location>
</feature>
<feature type="compositionally biased region" description="Basic residues" evidence="1">
    <location>
        <begin position="144"/>
        <end position="153"/>
    </location>
</feature>
<dbReference type="SUPFAM" id="SSF47473">
    <property type="entry name" value="EF-hand"/>
    <property type="match status" value="1"/>
</dbReference>
<protein>
    <recommendedName>
        <fullName evidence="3">EF-hand domain-containing protein</fullName>
    </recommendedName>
</protein>
<dbReference type="InterPro" id="IPR002048">
    <property type="entry name" value="EF_hand_dom"/>
</dbReference>
<dbReference type="InterPro" id="IPR011992">
    <property type="entry name" value="EF-hand-dom_pair"/>
</dbReference>
<accession>A0A918WNY1</accession>
<dbReference type="Pfam" id="PF13499">
    <property type="entry name" value="EF-hand_7"/>
    <property type="match status" value="1"/>
</dbReference>
<feature type="region of interest" description="Disordered" evidence="1">
    <location>
        <begin position="47"/>
        <end position="70"/>
    </location>
</feature>
<feature type="region of interest" description="Disordered" evidence="1">
    <location>
        <begin position="98"/>
        <end position="153"/>
    </location>
</feature>
<feature type="domain" description="EF-hand" evidence="3">
    <location>
        <begin position="68"/>
        <end position="103"/>
    </location>
</feature>
<dbReference type="GO" id="GO:0005509">
    <property type="term" value="F:calcium ion binding"/>
    <property type="evidence" value="ECO:0007669"/>
    <property type="project" value="InterPro"/>
</dbReference>
<proteinExistence type="predicted"/>
<comment type="caution">
    <text evidence="4">The sequence shown here is derived from an EMBL/GenBank/DDBJ whole genome shotgun (WGS) entry which is preliminary data.</text>
</comment>
<sequence length="153" mass="16698">MKKTLLIVAGILAPLALQAEPTEGAKKERPARAPRELPAEVIAKFDKDGDGKLDEEERKAAREARRAEMEKRRAEMLEKFDTDKDGKLSPEERKAALIARFDKDGDGVLSEEEKEAIKKEMPRGGEGRRPGGKGGEGKGEGPRGKRGPKPAGE</sequence>
<reference evidence="4" key="1">
    <citation type="journal article" date="2014" name="Int. J. Syst. Evol. Microbiol.">
        <title>Complete genome sequence of Corynebacterium casei LMG S-19264T (=DSM 44701T), isolated from a smear-ripened cheese.</title>
        <authorList>
            <consortium name="US DOE Joint Genome Institute (JGI-PGF)"/>
            <person name="Walter F."/>
            <person name="Albersmeier A."/>
            <person name="Kalinowski J."/>
            <person name="Ruckert C."/>
        </authorList>
    </citation>
    <scope>NUCLEOTIDE SEQUENCE</scope>
    <source>
        <strain evidence="4">KCTC 12988</strain>
    </source>
</reference>
<organism evidence="4 5">
    <name type="scientific">Roseibacillus persicicus</name>
    <dbReference type="NCBI Taxonomy" id="454148"/>
    <lineage>
        <taxon>Bacteria</taxon>
        <taxon>Pseudomonadati</taxon>
        <taxon>Verrucomicrobiota</taxon>
        <taxon>Verrucomicrobiia</taxon>
        <taxon>Verrucomicrobiales</taxon>
        <taxon>Verrucomicrobiaceae</taxon>
        <taxon>Roseibacillus</taxon>
    </lineage>
</organism>